<dbReference type="Pfam" id="PF18297">
    <property type="entry name" value="NFACT-R_2"/>
    <property type="match status" value="1"/>
</dbReference>
<dbReference type="PANTHER" id="PTHR11933:SF6">
    <property type="entry name" value="THIL AANH DOMAIN-CONTAINING PROTEIN"/>
    <property type="match status" value="1"/>
</dbReference>
<dbReference type="InterPro" id="IPR020536">
    <property type="entry name" value="ThiI_AANH"/>
</dbReference>
<evidence type="ECO:0000259" key="4">
    <source>
        <dbReference type="Pfam" id="PF18297"/>
    </source>
</evidence>
<dbReference type="STRING" id="1313304.CALK_0108"/>
<dbReference type="eggNOG" id="COG0301">
    <property type="taxonomic scope" value="Bacteria"/>
</dbReference>
<evidence type="ECO:0000313" key="6">
    <source>
        <dbReference type="Proteomes" id="UP000017148"/>
    </source>
</evidence>
<dbReference type="RefSeq" id="WP_022635672.1">
    <property type="nucleotide sequence ID" value="NZ_ASJR01000001.1"/>
</dbReference>
<keyword evidence="6" id="KW-1185">Reference proteome</keyword>
<dbReference type="AlphaFoldDB" id="U7DBC5"/>
<organism evidence="5 6">
    <name type="scientific">Chitinivibrio alkaliphilus ACht1</name>
    <dbReference type="NCBI Taxonomy" id="1313304"/>
    <lineage>
        <taxon>Bacteria</taxon>
        <taxon>Pseudomonadati</taxon>
        <taxon>Fibrobacterota</taxon>
        <taxon>Chitinivibrionia</taxon>
        <taxon>Chitinivibrionales</taxon>
        <taxon>Chitinivibrionaceae</taxon>
        <taxon>Chitinivibrio</taxon>
    </lineage>
</organism>
<dbReference type="GO" id="GO:0004810">
    <property type="term" value="F:CCA tRNA nucleotidyltransferase activity"/>
    <property type="evidence" value="ECO:0007669"/>
    <property type="project" value="InterPro"/>
</dbReference>
<evidence type="ECO:0000256" key="1">
    <source>
        <dbReference type="ARBA" id="ARBA00022741"/>
    </source>
</evidence>
<feature type="domain" description="NFACT protein RNA binding" evidence="4">
    <location>
        <begin position="228"/>
        <end position="329"/>
    </location>
</feature>
<accession>U7DBC5</accession>
<dbReference type="SUPFAM" id="SSF52402">
    <property type="entry name" value="Adenine nucleotide alpha hydrolases-like"/>
    <property type="match status" value="1"/>
</dbReference>
<protein>
    <submittedName>
        <fullName evidence="5">Thiamine biosynthesis protein ThiI</fullName>
    </submittedName>
</protein>
<reference evidence="5 6" key="1">
    <citation type="journal article" date="2013" name="Environ. Microbiol.">
        <title>Genome analysis of Chitinivibrio alkaliphilus gen. nov., sp. nov., a novel extremely haloalkaliphilic anaerobic chitinolytic bacterium from the candidate phylum Termite Group 3.</title>
        <authorList>
            <person name="Sorokin D.Y."/>
            <person name="Gumerov V.M."/>
            <person name="Rakitin A.L."/>
            <person name="Beletsky A.V."/>
            <person name="Damste J.S."/>
            <person name="Muyzer G."/>
            <person name="Mardanov A.V."/>
            <person name="Ravin N.V."/>
        </authorList>
    </citation>
    <scope>NUCLEOTIDE SEQUENCE [LARGE SCALE GENOMIC DNA]</scope>
    <source>
        <strain evidence="5 6">ACht1</strain>
    </source>
</reference>
<gene>
    <name evidence="5" type="ORF">CALK_0108</name>
</gene>
<evidence type="ECO:0000259" key="3">
    <source>
        <dbReference type="Pfam" id="PF02568"/>
    </source>
</evidence>
<dbReference type="OrthoDB" id="9781887at2"/>
<dbReference type="Pfam" id="PF02568">
    <property type="entry name" value="ThiI"/>
    <property type="match status" value="1"/>
</dbReference>
<dbReference type="InterPro" id="IPR014729">
    <property type="entry name" value="Rossmann-like_a/b/a_fold"/>
</dbReference>
<keyword evidence="2" id="KW-0067">ATP-binding</keyword>
<dbReference type="Proteomes" id="UP000017148">
    <property type="component" value="Unassembled WGS sequence"/>
</dbReference>
<sequence>MNRQARCLVLFSGGLDSVVAAQVMKEQGVEVELLHFVLPFDSYAGNTHESVRTYAEQLHLPLHILMEGAEFLTMVRENHYGTGSAVNPCIDCRIFRLRRAKQYMKEHGFDFLVTGEVVGQRPMSQRLELMPLIEEQADLHGLLLRPLSAQYLEPTIPEKEGWVDRKSLFAISGRSRKMQQELLRKYDLRSQTPGGGCILTEKEFARRYHYIEKNFGMNLLLFQLLSVGRYVLVSKEVCCIVGRDDRDNQRILAYLERNDASYPTLRMAHTEGPLGVLISQIPLTKKLYEEAGAILARYSKERQNTQTEVLVDTPEGSSMSCVVTPASSQFCQERLL</sequence>
<keyword evidence="1" id="KW-0547">Nucleotide-binding</keyword>
<name>U7DBC5_9BACT</name>
<evidence type="ECO:0000313" key="5">
    <source>
        <dbReference type="EMBL" id="ERP39312.1"/>
    </source>
</evidence>
<dbReference type="GO" id="GO:0005524">
    <property type="term" value="F:ATP binding"/>
    <property type="evidence" value="ECO:0007669"/>
    <property type="project" value="UniProtKB-KW"/>
</dbReference>
<evidence type="ECO:0000256" key="2">
    <source>
        <dbReference type="ARBA" id="ARBA00022840"/>
    </source>
</evidence>
<feature type="domain" description="Thil AANH" evidence="3">
    <location>
        <begin position="4"/>
        <end position="147"/>
    </location>
</feature>
<dbReference type="InterPro" id="IPR059101">
    <property type="entry name" value="NFACT-R_2"/>
</dbReference>
<dbReference type="Gene3D" id="3.40.50.620">
    <property type="entry name" value="HUPs"/>
    <property type="match status" value="1"/>
</dbReference>
<dbReference type="EMBL" id="ASJR01000001">
    <property type="protein sequence ID" value="ERP39312.1"/>
    <property type="molecule type" value="Genomic_DNA"/>
</dbReference>
<comment type="caution">
    <text evidence="5">The sequence shown here is derived from an EMBL/GenBank/DDBJ whole genome shotgun (WGS) entry which is preliminary data.</text>
</comment>
<proteinExistence type="predicted"/>
<dbReference type="PANTHER" id="PTHR11933">
    <property type="entry name" value="TRNA 5-METHYLAMINOMETHYL-2-THIOURIDYLATE -METHYLTRANSFERASE"/>
    <property type="match status" value="1"/>
</dbReference>